<reference evidence="2" key="1">
    <citation type="journal article" date="2014" name="Int. J. Syst. Evol. Microbiol.">
        <title>Complete genome sequence of Corynebacterium casei LMG S-19264T (=DSM 44701T), isolated from a smear-ripened cheese.</title>
        <authorList>
            <consortium name="US DOE Joint Genome Institute (JGI-PGF)"/>
            <person name="Walter F."/>
            <person name="Albersmeier A."/>
            <person name="Kalinowski J."/>
            <person name="Ruckert C."/>
        </authorList>
    </citation>
    <scope>NUCLEOTIDE SEQUENCE</scope>
    <source>
        <strain evidence="2">JCM 5069</strain>
    </source>
</reference>
<evidence type="ECO:0000313" key="2">
    <source>
        <dbReference type="EMBL" id="GHH83620.1"/>
    </source>
</evidence>
<comment type="caution">
    <text evidence="2">The sequence shown here is derived from an EMBL/GenBank/DDBJ whole genome shotgun (WGS) entry which is preliminary data.</text>
</comment>
<keyword evidence="3" id="KW-1185">Reference proteome</keyword>
<reference evidence="2" key="2">
    <citation type="submission" date="2020-09" db="EMBL/GenBank/DDBJ databases">
        <authorList>
            <person name="Sun Q."/>
            <person name="Ohkuma M."/>
        </authorList>
    </citation>
    <scope>NUCLEOTIDE SEQUENCE</scope>
    <source>
        <strain evidence="2">JCM 5069</strain>
    </source>
</reference>
<feature type="compositionally biased region" description="Basic residues" evidence="1">
    <location>
        <begin position="1"/>
        <end position="10"/>
    </location>
</feature>
<sequence>MVVRLPRKTAHTGAGKRVLHARDRTHTVPGHSSAARGSGAGQEPVRGGPPFDTAAGLAGTTVRARPDGRALTVRITQSDSSDQKIPMQAAIATKTLTPTPKSMSCS</sequence>
<name>A0A919L3I5_9ACTN</name>
<dbReference type="EMBL" id="BNCD01000014">
    <property type="protein sequence ID" value="GHH83620.1"/>
    <property type="molecule type" value="Genomic_DNA"/>
</dbReference>
<dbReference type="Proteomes" id="UP000603708">
    <property type="component" value="Unassembled WGS sequence"/>
</dbReference>
<feature type="region of interest" description="Disordered" evidence="1">
    <location>
        <begin position="1"/>
        <end position="53"/>
    </location>
</feature>
<dbReference type="AlphaFoldDB" id="A0A919L3I5"/>
<accession>A0A919L3I5</accession>
<protein>
    <submittedName>
        <fullName evidence="2">Uncharacterized protein</fullName>
    </submittedName>
</protein>
<proteinExistence type="predicted"/>
<organism evidence="2 3">
    <name type="scientific">Streptomyces sulfonofaciens</name>
    <dbReference type="NCBI Taxonomy" id="68272"/>
    <lineage>
        <taxon>Bacteria</taxon>
        <taxon>Bacillati</taxon>
        <taxon>Actinomycetota</taxon>
        <taxon>Actinomycetes</taxon>
        <taxon>Kitasatosporales</taxon>
        <taxon>Streptomycetaceae</taxon>
        <taxon>Streptomyces</taxon>
    </lineage>
</organism>
<evidence type="ECO:0000313" key="3">
    <source>
        <dbReference type="Proteomes" id="UP000603708"/>
    </source>
</evidence>
<gene>
    <name evidence="2" type="ORF">GCM10018793_46170</name>
</gene>
<evidence type="ECO:0000256" key="1">
    <source>
        <dbReference type="SAM" id="MobiDB-lite"/>
    </source>
</evidence>